<dbReference type="AlphaFoldDB" id="A0A2G4YX03"/>
<comment type="caution">
    <text evidence="2">The sequence shown here is derived from an EMBL/GenBank/DDBJ whole genome shotgun (WGS) entry which is preliminary data.</text>
</comment>
<accession>A0A2G4YX03</accession>
<evidence type="ECO:0000259" key="1">
    <source>
        <dbReference type="Pfam" id="PF13590"/>
    </source>
</evidence>
<feature type="domain" description="DUF4136" evidence="1">
    <location>
        <begin position="48"/>
        <end position="189"/>
    </location>
</feature>
<dbReference type="EMBL" id="PDEM01000009">
    <property type="protein sequence ID" value="PHZ85966.1"/>
    <property type="molecule type" value="Genomic_DNA"/>
</dbReference>
<gene>
    <name evidence="2" type="ORF">CRD36_04645</name>
</gene>
<protein>
    <recommendedName>
        <fullName evidence="1">DUF4136 domain-containing protein</fullName>
    </recommendedName>
</protein>
<sequence>MGKFWPLTVALVLLTLTGCSSSPSYEVTRFHSLPAPQKQTIEVSFWDPELKRSIEYGQYAELVGQYLGSVGYRPPEGRPTDLIARIGFANRPIDTDGDVDDGKPHGSISIGVGSGGGYHHSGVGVGVGVGFPLGERKVRTEYVRIFTLDILRRSDGVKLYEGRARSEGRDPLTNAIPNLIEALFQNFPGESGQSDKITLDR</sequence>
<dbReference type="Pfam" id="PF13590">
    <property type="entry name" value="DUF4136"/>
    <property type="match status" value="1"/>
</dbReference>
<evidence type="ECO:0000313" key="3">
    <source>
        <dbReference type="Proteomes" id="UP000229730"/>
    </source>
</evidence>
<proteinExistence type="predicted"/>
<organism evidence="2 3">
    <name type="scientific">Paremcibacter congregatus</name>
    <dbReference type="NCBI Taxonomy" id="2043170"/>
    <lineage>
        <taxon>Bacteria</taxon>
        <taxon>Pseudomonadati</taxon>
        <taxon>Pseudomonadota</taxon>
        <taxon>Alphaproteobacteria</taxon>
        <taxon>Emcibacterales</taxon>
        <taxon>Emcibacteraceae</taxon>
        <taxon>Paremcibacter</taxon>
    </lineage>
</organism>
<dbReference type="RefSeq" id="WP_099471551.1">
    <property type="nucleotide sequence ID" value="NZ_CP041025.1"/>
</dbReference>
<evidence type="ECO:0000313" key="2">
    <source>
        <dbReference type="EMBL" id="PHZ85966.1"/>
    </source>
</evidence>
<dbReference type="InterPro" id="IPR025411">
    <property type="entry name" value="DUF4136"/>
</dbReference>
<dbReference type="PROSITE" id="PS51257">
    <property type="entry name" value="PROKAR_LIPOPROTEIN"/>
    <property type="match status" value="1"/>
</dbReference>
<name>A0A2G4YX03_9PROT</name>
<reference evidence="2 3" key="1">
    <citation type="submission" date="2017-10" db="EMBL/GenBank/DDBJ databases">
        <title>Frigbacter circumglobatus gen. nov. sp. nov., isolated from sediment cultured in situ.</title>
        <authorList>
            <person name="Zhao Z."/>
        </authorList>
    </citation>
    <scope>NUCLEOTIDE SEQUENCE [LARGE SCALE GENOMIC DNA]</scope>
    <source>
        <strain evidence="2 3">ZYL</strain>
    </source>
</reference>
<dbReference type="OrthoDB" id="7428103at2"/>
<dbReference type="Proteomes" id="UP000229730">
    <property type="component" value="Unassembled WGS sequence"/>
</dbReference>
<keyword evidence="3" id="KW-1185">Reference proteome</keyword>
<dbReference type="InParanoid" id="A0A2G4YX03"/>